<comment type="caution">
    <text evidence="1">The sequence shown here is derived from an EMBL/GenBank/DDBJ whole genome shotgun (WGS) entry which is preliminary data.</text>
</comment>
<name>A0AAW1UUF1_9CUCU</name>
<keyword evidence="2" id="KW-1185">Reference proteome</keyword>
<dbReference type="Proteomes" id="UP001431783">
    <property type="component" value="Unassembled WGS sequence"/>
</dbReference>
<protein>
    <submittedName>
        <fullName evidence="1">Uncharacterized protein</fullName>
    </submittedName>
</protein>
<evidence type="ECO:0000313" key="1">
    <source>
        <dbReference type="EMBL" id="KAK9884107.1"/>
    </source>
</evidence>
<sequence length="177" mass="20335">MSMVLNRLYLHRVRRGSGVETHCFIYYTPHAVTEGEEAFRPSNSNCYSPVIPYFTDLACRLTFRERYMHAGCEGLPISKWTSFTDWSTLKSSILTGVVTCFRSESHQVRKNYQLCKQHGVPNQTMDRQRVHFRPCIILRVLDLGVERRTGWNNRVPAKLPRGTMGGFFAECAARPAS</sequence>
<gene>
    <name evidence="1" type="ORF">WA026_005060</name>
</gene>
<dbReference type="EMBL" id="JARQZJ010000092">
    <property type="protein sequence ID" value="KAK9884107.1"/>
    <property type="molecule type" value="Genomic_DNA"/>
</dbReference>
<dbReference type="AlphaFoldDB" id="A0AAW1UUF1"/>
<organism evidence="1 2">
    <name type="scientific">Henosepilachna vigintioctopunctata</name>
    <dbReference type="NCBI Taxonomy" id="420089"/>
    <lineage>
        <taxon>Eukaryota</taxon>
        <taxon>Metazoa</taxon>
        <taxon>Ecdysozoa</taxon>
        <taxon>Arthropoda</taxon>
        <taxon>Hexapoda</taxon>
        <taxon>Insecta</taxon>
        <taxon>Pterygota</taxon>
        <taxon>Neoptera</taxon>
        <taxon>Endopterygota</taxon>
        <taxon>Coleoptera</taxon>
        <taxon>Polyphaga</taxon>
        <taxon>Cucujiformia</taxon>
        <taxon>Coccinelloidea</taxon>
        <taxon>Coccinellidae</taxon>
        <taxon>Epilachninae</taxon>
        <taxon>Epilachnini</taxon>
        <taxon>Henosepilachna</taxon>
    </lineage>
</organism>
<accession>A0AAW1UUF1</accession>
<evidence type="ECO:0000313" key="2">
    <source>
        <dbReference type="Proteomes" id="UP001431783"/>
    </source>
</evidence>
<reference evidence="1 2" key="1">
    <citation type="submission" date="2023-03" db="EMBL/GenBank/DDBJ databases">
        <title>Genome insight into feeding habits of ladybird beetles.</title>
        <authorList>
            <person name="Li H.-S."/>
            <person name="Huang Y.-H."/>
            <person name="Pang H."/>
        </authorList>
    </citation>
    <scope>NUCLEOTIDE SEQUENCE [LARGE SCALE GENOMIC DNA]</scope>
    <source>
        <strain evidence="1">SYSU_2023b</strain>
        <tissue evidence="1">Whole body</tissue>
    </source>
</reference>
<proteinExistence type="predicted"/>